<dbReference type="Proteomes" id="UP000572051">
    <property type="component" value="Unassembled WGS sequence"/>
</dbReference>
<accession>A0A7Z0EQL1</accession>
<evidence type="ECO:0000313" key="4">
    <source>
        <dbReference type="Proteomes" id="UP000572051"/>
    </source>
</evidence>
<sequence length="65" mass="6774">MRIRRLAAAIAVASALSAPAVPALAERGDLVPETPTGPPLILPRDEPCDEDGGWSGNWLRCPGPT</sequence>
<feature type="signal peptide" evidence="2">
    <location>
        <begin position="1"/>
        <end position="25"/>
    </location>
</feature>
<evidence type="ECO:0000256" key="2">
    <source>
        <dbReference type="SAM" id="SignalP"/>
    </source>
</evidence>
<protein>
    <submittedName>
        <fullName evidence="3">Uncharacterized protein</fullName>
    </submittedName>
</protein>
<feature type="chain" id="PRO_5031568890" evidence="2">
    <location>
        <begin position="26"/>
        <end position="65"/>
    </location>
</feature>
<reference evidence="3 4" key="1">
    <citation type="submission" date="2020-07" db="EMBL/GenBank/DDBJ databases">
        <title>Sequencing the genomes of 1000 actinobacteria strains.</title>
        <authorList>
            <person name="Klenk H.-P."/>
        </authorList>
    </citation>
    <scope>NUCLEOTIDE SEQUENCE [LARGE SCALE GENOMIC DNA]</scope>
    <source>
        <strain evidence="3 4">DSM 44442</strain>
    </source>
</reference>
<name>A0A7Z0EQL1_9ACTN</name>
<proteinExistence type="predicted"/>
<keyword evidence="4" id="KW-1185">Reference proteome</keyword>
<evidence type="ECO:0000256" key="1">
    <source>
        <dbReference type="SAM" id="MobiDB-lite"/>
    </source>
</evidence>
<organism evidence="3 4">
    <name type="scientific">Nocardiopsis aegyptia</name>
    <dbReference type="NCBI Taxonomy" id="220378"/>
    <lineage>
        <taxon>Bacteria</taxon>
        <taxon>Bacillati</taxon>
        <taxon>Actinomycetota</taxon>
        <taxon>Actinomycetes</taxon>
        <taxon>Streptosporangiales</taxon>
        <taxon>Nocardiopsidaceae</taxon>
        <taxon>Nocardiopsis</taxon>
    </lineage>
</organism>
<feature type="region of interest" description="Disordered" evidence="1">
    <location>
        <begin position="29"/>
        <end position="56"/>
    </location>
</feature>
<keyword evidence="2" id="KW-0732">Signal</keyword>
<dbReference type="RefSeq" id="WP_179824875.1">
    <property type="nucleotide sequence ID" value="NZ_JACCFS010000001.1"/>
</dbReference>
<gene>
    <name evidence="3" type="ORF">HNR10_003489</name>
</gene>
<comment type="caution">
    <text evidence="3">The sequence shown here is derived from an EMBL/GenBank/DDBJ whole genome shotgun (WGS) entry which is preliminary data.</text>
</comment>
<dbReference type="AlphaFoldDB" id="A0A7Z0EQL1"/>
<dbReference type="EMBL" id="JACCFS010000001">
    <property type="protein sequence ID" value="NYJ35608.1"/>
    <property type="molecule type" value="Genomic_DNA"/>
</dbReference>
<evidence type="ECO:0000313" key="3">
    <source>
        <dbReference type="EMBL" id="NYJ35608.1"/>
    </source>
</evidence>